<dbReference type="InterPro" id="IPR001005">
    <property type="entry name" value="SANT/Myb"/>
</dbReference>
<name>A0A673APJ6_9TELE</name>
<keyword evidence="1" id="KW-0539">Nucleus</keyword>
<feature type="domain" description="Myb-like" evidence="3">
    <location>
        <begin position="230"/>
        <end position="276"/>
    </location>
</feature>
<dbReference type="SUPFAM" id="SSF63600">
    <property type="entry name" value="Telomeric repeat binding factor (TRF) dimerisation domain"/>
    <property type="match status" value="1"/>
</dbReference>
<evidence type="ECO:0000313" key="5">
    <source>
        <dbReference type="Ensembl" id="ENSSORP00005030327.1"/>
    </source>
</evidence>
<evidence type="ECO:0000256" key="1">
    <source>
        <dbReference type="ARBA" id="ARBA00023242"/>
    </source>
</evidence>
<evidence type="ECO:0000259" key="3">
    <source>
        <dbReference type="PROSITE" id="PS50090"/>
    </source>
</evidence>
<keyword evidence="2" id="KW-1133">Transmembrane helix</keyword>
<dbReference type="GO" id="GO:0007004">
    <property type="term" value="P:telomere maintenance via telomerase"/>
    <property type="evidence" value="ECO:0007669"/>
    <property type="project" value="TreeGrafter"/>
</dbReference>
<accession>A0A673APJ6</accession>
<keyword evidence="6" id="KW-1185">Reference proteome</keyword>
<dbReference type="Gene3D" id="1.10.10.60">
    <property type="entry name" value="Homeodomain-like"/>
    <property type="match status" value="1"/>
</dbReference>
<dbReference type="GO" id="GO:1905839">
    <property type="term" value="P:negative regulation of telomeric D-loop disassembly"/>
    <property type="evidence" value="ECO:0007669"/>
    <property type="project" value="TreeGrafter"/>
</dbReference>
<reference evidence="5" key="1">
    <citation type="submission" date="2019-06" db="EMBL/GenBank/DDBJ databases">
        <authorList>
            <consortium name="Wellcome Sanger Institute Data Sharing"/>
        </authorList>
    </citation>
    <scope>NUCLEOTIDE SEQUENCE [LARGE SCALE GENOMIC DNA]</scope>
</reference>
<feature type="transmembrane region" description="Helical" evidence="2">
    <location>
        <begin position="114"/>
        <end position="136"/>
    </location>
</feature>
<dbReference type="GO" id="GO:0071532">
    <property type="term" value="F:ankyrin repeat binding"/>
    <property type="evidence" value="ECO:0007669"/>
    <property type="project" value="TreeGrafter"/>
</dbReference>
<proteinExistence type="predicted"/>
<dbReference type="InterPro" id="IPR036507">
    <property type="entry name" value="Telomere_rpt-bd_fac_dimer_sf"/>
</dbReference>
<dbReference type="CDD" id="cd11660">
    <property type="entry name" value="SANT_TRF"/>
    <property type="match status" value="1"/>
</dbReference>
<dbReference type="InterPro" id="IPR017930">
    <property type="entry name" value="Myb_dom"/>
</dbReference>
<feature type="domain" description="HTH myb-type" evidence="4">
    <location>
        <begin position="230"/>
        <end position="280"/>
    </location>
</feature>
<evidence type="ECO:0000256" key="2">
    <source>
        <dbReference type="SAM" id="Phobius"/>
    </source>
</evidence>
<dbReference type="SMART" id="SM00717">
    <property type="entry name" value="SANT"/>
    <property type="match status" value="1"/>
</dbReference>
<dbReference type="Pfam" id="PF00249">
    <property type="entry name" value="Myb_DNA-binding"/>
    <property type="match status" value="1"/>
</dbReference>
<dbReference type="GO" id="GO:0000783">
    <property type="term" value="C:nuclear telomere cap complex"/>
    <property type="evidence" value="ECO:0007669"/>
    <property type="project" value="TreeGrafter"/>
</dbReference>
<dbReference type="Ensembl" id="ENSSORT00005031176.1">
    <property type="protein sequence ID" value="ENSSORP00005030327.1"/>
    <property type="gene ID" value="ENSSORG00005014459.1"/>
</dbReference>
<reference evidence="5" key="3">
    <citation type="submission" date="2025-09" db="UniProtKB">
        <authorList>
            <consortium name="Ensembl"/>
        </authorList>
    </citation>
    <scope>IDENTIFICATION</scope>
</reference>
<dbReference type="PANTHER" id="PTHR46734">
    <property type="entry name" value="TELOMERIC REPEAT-BINDING FACTOR 1 TERF1"/>
    <property type="match status" value="1"/>
</dbReference>
<dbReference type="PIRSF" id="PIRSF038016">
    <property type="entry name" value="Telomere_bd-1_Pin2"/>
    <property type="match status" value="1"/>
</dbReference>
<keyword evidence="2" id="KW-0472">Membrane</keyword>
<dbReference type="InterPro" id="IPR017357">
    <property type="entry name" value="TERF1/2"/>
</dbReference>
<dbReference type="AlphaFoldDB" id="A0A673APJ6"/>
<dbReference type="GO" id="GO:0008301">
    <property type="term" value="F:DNA binding, bending"/>
    <property type="evidence" value="ECO:0007669"/>
    <property type="project" value="TreeGrafter"/>
</dbReference>
<dbReference type="SUPFAM" id="SSF46689">
    <property type="entry name" value="Homeodomain-like"/>
    <property type="match status" value="1"/>
</dbReference>
<dbReference type="GO" id="GO:0003691">
    <property type="term" value="F:double-stranded telomeric DNA binding"/>
    <property type="evidence" value="ECO:0007669"/>
    <property type="project" value="TreeGrafter"/>
</dbReference>
<keyword evidence="2" id="KW-0812">Transmembrane</keyword>
<dbReference type="PANTHER" id="PTHR46734:SF1">
    <property type="entry name" value="TELOMERIC REPEAT-BINDING FACTOR 1"/>
    <property type="match status" value="1"/>
</dbReference>
<gene>
    <name evidence="5" type="primary">terf1</name>
</gene>
<protein>
    <submittedName>
        <fullName evidence="5">Uncharacterized protein</fullName>
    </submittedName>
</protein>
<dbReference type="Proteomes" id="UP000472271">
    <property type="component" value="Chromosome 20"/>
</dbReference>
<sequence>MDPEVNCEPPEDVDNTDTNVDFSQVKTVATGWMLDFLFVSLCRSFKENNLDEFKDTISAIEGVSVTFVVCNMFFCLDVRFDDDNKVMPLMSAAKLWTTLKDTVADEALFKNITVLLLVQVILQTIFFGVFKMVVLFNDCLLQQNLKTKLSTVLSKSDSYHPFIMSFSFSRLLETVQALHVTEKHTILPYFLRTKRKLLSTRSPEVWMPESCKKVKVCLTKIPKSGKFCFKWTAQLDKYLKDGVRRHGLGKWSRILQDYDFEGRTGVMLKDRWRILMKAHKVS</sequence>
<dbReference type="GO" id="GO:0008017">
    <property type="term" value="F:microtubule binding"/>
    <property type="evidence" value="ECO:0007669"/>
    <property type="project" value="TreeGrafter"/>
</dbReference>
<evidence type="ECO:0000259" key="4">
    <source>
        <dbReference type="PROSITE" id="PS51294"/>
    </source>
</evidence>
<reference evidence="5" key="2">
    <citation type="submission" date="2025-08" db="UniProtKB">
        <authorList>
            <consortium name="Ensembl"/>
        </authorList>
    </citation>
    <scope>IDENTIFICATION</scope>
</reference>
<evidence type="ECO:0000313" key="6">
    <source>
        <dbReference type="Proteomes" id="UP000472271"/>
    </source>
</evidence>
<dbReference type="GO" id="GO:0098505">
    <property type="term" value="F:G-rich strand telomeric DNA binding"/>
    <property type="evidence" value="ECO:0007669"/>
    <property type="project" value="TreeGrafter"/>
</dbReference>
<dbReference type="Gene3D" id="1.25.40.210">
    <property type="entry name" value="Telomere repeat-binding factor, dimerisation domain"/>
    <property type="match status" value="1"/>
</dbReference>
<organism evidence="5 6">
    <name type="scientific">Sphaeramia orbicularis</name>
    <name type="common">orbiculate cardinalfish</name>
    <dbReference type="NCBI Taxonomy" id="375764"/>
    <lineage>
        <taxon>Eukaryota</taxon>
        <taxon>Metazoa</taxon>
        <taxon>Chordata</taxon>
        <taxon>Craniata</taxon>
        <taxon>Vertebrata</taxon>
        <taxon>Euteleostomi</taxon>
        <taxon>Actinopterygii</taxon>
        <taxon>Neopterygii</taxon>
        <taxon>Teleostei</taxon>
        <taxon>Neoteleostei</taxon>
        <taxon>Acanthomorphata</taxon>
        <taxon>Gobiaria</taxon>
        <taxon>Kurtiformes</taxon>
        <taxon>Apogonoidei</taxon>
        <taxon>Apogonidae</taxon>
        <taxon>Apogoninae</taxon>
        <taxon>Sphaeramia</taxon>
    </lineage>
</organism>
<dbReference type="InterPro" id="IPR052450">
    <property type="entry name" value="TRBD-Containing_Protein"/>
</dbReference>
<dbReference type="PROSITE" id="PS51294">
    <property type="entry name" value="HTH_MYB"/>
    <property type="match status" value="1"/>
</dbReference>
<dbReference type="GO" id="GO:0003720">
    <property type="term" value="F:telomerase activity"/>
    <property type="evidence" value="ECO:0007669"/>
    <property type="project" value="TreeGrafter"/>
</dbReference>
<dbReference type="GO" id="GO:0008156">
    <property type="term" value="P:negative regulation of DNA replication"/>
    <property type="evidence" value="ECO:0007669"/>
    <property type="project" value="TreeGrafter"/>
</dbReference>
<dbReference type="PROSITE" id="PS50090">
    <property type="entry name" value="MYB_LIKE"/>
    <property type="match status" value="1"/>
</dbReference>
<dbReference type="InterPro" id="IPR009057">
    <property type="entry name" value="Homeodomain-like_sf"/>
</dbReference>